<evidence type="ECO:0008006" key="4">
    <source>
        <dbReference type="Google" id="ProtNLM"/>
    </source>
</evidence>
<feature type="transmembrane region" description="Helical" evidence="1">
    <location>
        <begin position="268"/>
        <end position="287"/>
    </location>
</feature>
<feature type="transmembrane region" description="Helical" evidence="1">
    <location>
        <begin position="93"/>
        <end position="114"/>
    </location>
</feature>
<feature type="transmembrane region" description="Helical" evidence="1">
    <location>
        <begin position="53"/>
        <end position="73"/>
    </location>
</feature>
<keyword evidence="1" id="KW-1133">Transmembrane helix</keyword>
<gene>
    <name evidence="2" type="ORF">C8J24_0633</name>
</gene>
<feature type="transmembrane region" description="Helical" evidence="1">
    <location>
        <begin position="244"/>
        <end position="262"/>
    </location>
</feature>
<evidence type="ECO:0000313" key="3">
    <source>
        <dbReference type="Proteomes" id="UP000240996"/>
    </source>
</evidence>
<keyword evidence="3" id="KW-1185">Reference proteome</keyword>
<dbReference type="EMBL" id="PZZN01000001">
    <property type="protein sequence ID" value="PTM47246.1"/>
    <property type="molecule type" value="Genomic_DNA"/>
</dbReference>
<feature type="transmembrane region" description="Helical" evidence="1">
    <location>
        <begin position="126"/>
        <end position="143"/>
    </location>
</feature>
<feature type="transmembrane region" description="Helical" evidence="1">
    <location>
        <begin position="149"/>
        <end position="171"/>
    </location>
</feature>
<evidence type="ECO:0000256" key="1">
    <source>
        <dbReference type="SAM" id="Phobius"/>
    </source>
</evidence>
<feature type="transmembrane region" description="Helical" evidence="1">
    <location>
        <begin position="183"/>
        <end position="205"/>
    </location>
</feature>
<sequence length="321" mass="33678">MTICQAPEDRLDTIALNATEFLCDIATRKPIGRCGKMATNTLSQRTALNLPHLAVLLTAALQILTPLLPQIGIGEPIGSRSLAVRTLITPAGWAFSIWGALYLGATVFAVFQALPAQRQDALLHHLRWPAAGAFLGNALWAAYTQFYGLSFVSVLIITFTLTCLIVAYHALSNATVSRSAWWCAYLPLSALAAWLTVATTVNIAASLRYHGVEGGAAAPGIGAAVIVIAGLIAAIVLVRGRGNLPYAAVFLWALAAIFAAGGQASGPIAVATSAAAILIISGLIAGYRRRGMRLVQLQVEPESVADTQGELGPPSPFADER</sequence>
<accession>A0A2T4YTV1</accession>
<dbReference type="AlphaFoldDB" id="A0A2T4YTV1"/>
<organism evidence="2 3">
    <name type="scientific">Sphingomonas aerolata</name>
    <dbReference type="NCBI Taxonomy" id="185951"/>
    <lineage>
        <taxon>Bacteria</taxon>
        <taxon>Pseudomonadati</taxon>
        <taxon>Pseudomonadota</taxon>
        <taxon>Alphaproteobacteria</taxon>
        <taxon>Sphingomonadales</taxon>
        <taxon>Sphingomonadaceae</taxon>
        <taxon>Sphingomonas</taxon>
    </lineage>
</organism>
<feature type="transmembrane region" description="Helical" evidence="1">
    <location>
        <begin position="217"/>
        <end position="237"/>
    </location>
</feature>
<proteinExistence type="predicted"/>
<keyword evidence="1" id="KW-0472">Membrane</keyword>
<evidence type="ECO:0000313" key="2">
    <source>
        <dbReference type="EMBL" id="PTM47246.1"/>
    </source>
</evidence>
<dbReference type="PANTHER" id="PTHR33802:SF1">
    <property type="entry name" value="XK-RELATED PROTEIN"/>
    <property type="match status" value="1"/>
</dbReference>
<name>A0A2T4YTV1_9SPHN</name>
<comment type="caution">
    <text evidence="2">The sequence shown here is derived from an EMBL/GenBank/DDBJ whole genome shotgun (WGS) entry which is preliminary data.</text>
</comment>
<protein>
    <recommendedName>
        <fullName evidence="4">TspO/MBR related protein</fullName>
    </recommendedName>
</protein>
<reference evidence="2 3" key="1">
    <citation type="submission" date="2018-04" db="EMBL/GenBank/DDBJ databases">
        <title>Genomic Encyclopedia of Type Strains, Phase III (KMG-III): the genomes of soil and plant-associated and newly described type strains.</title>
        <authorList>
            <person name="Whitman W."/>
        </authorList>
    </citation>
    <scope>NUCLEOTIDE SEQUENCE [LARGE SCALE GENOMIC DNA]</scope>
    <source>
        <strain evidence="2 3">NW12</strain>
    </source>
</reference>
<dbReference type="Proteomes" id="UP000240996">
    <property type="component" value="Unassembled WGS sequence"/>
</dbReference>
<keyword evidence="1" id="KW-0812">Transmembrane</keyword>
<dbReference type="RefSeq" id="WP_208620901.1">
    <property type="nucleotide sequence ID" value="NZ_PZZN01000001.1"/>
</dbReference>
<dbReference type="PANTHER" id="PTHR33802">
    <property type="entry name" value="SI:CH211-161H7.5-RELATED"/>
    <property type="match status" value="1"/>
</dbReference>